<dbReference type="Proteomes" id="UP000284177">
    <property type="component" value="Unassembled WGS sequence"/>
</dbReference>
<dbReference type="InterPro" id="IPR005524">
    <property type="entry name" value="DUF318"/>
</dbReference>
<organism evidence="8 9">
    <name type="scientific">Thermohalobacter berrensis</name>
    <dbReference type="NCBI Taxonomy" id="99594"/>
    <lineage>
        <taxon>Bacteria</taxon>
        <taxon>Bacillati</taxon>
        <taxon>Bacillota</taxon>
        <taxon>Tissierellia</taxon>
        <taxon>Tissierellales</taxon>
        <taxon>Thermohalobacteraceae</taxon>
        <taxon>Thermohalobacter</taxon>
    </lineage>
</organism>
<evidence type="ECO:0000256" key="6">
    <source>
        <dbReference type="ARBA" id="ARBA00023136"/>
    </source>
</evidence>
<comment type="caution">
    <text evidence="8">The sequence shown here is derived from an EMBL/GenBank/DDBJ whole genome shotgun (WGS) entry which is preliminary data.</text>
</comment>
<dbReference type="RefSeq" id="WP_120168987.1">
    <property type="nucleotide sequence ID" value="NZ_MCIB01000014.1"/>
</dbReference>
<feature type="transmembrane region" description="Helical" evidence="7">
    <location>
        <begin position="43"/>
        <end position="62"/>
    </location>
</feature>
<gene>
    <name evidence="8" type="ORF">BET03_11630</name>
</gene>
<protein>
    <submittedName>
        <fullName evidence="8">Permease</fullName>
    </submittedName>
</protein>
<comment type="similarity">
    <text evidence="2">Belongs to the UPF0718 family.</text>
</comment>
<evidence type="ECO:0000256" key="7">
    <source>
        <dbReference type="SAM" id="Phobius"/>
    </source>
</evidence>
<proteinExistence type="inferred from homology"/>
<feature type="transmembrane region" description="Helical" evidence="7">
    <location>
        <begin position="106"/>
        <end position="125"/>
    </location>
</feature>
<keyword evidence="9" id="KW-1185">Reference proteome</keyword>
<keyword evidence="3" id="KW-1003">Cell membrane</keyword>
<dbReference type="OrthoDB" id="5465282at2"/>
<evidence type="ECO:0000256" key="1">
    <source>
        <dbReference type="ARBA" id="ARBA00004651"/>
    </source>
</evidence>
<keyword evidence="5 7" id="KW-1133">Transmembrane helix</keyword>
<evidence type="ECO:0000256" key="3">
    <source>
        <dbReference type="ARBA" id="ARBA00022475"/>
    </source>
</evidence>
<dbReference type="EMBL" id="MCIB01000014">
    <property type="protein sequence ID" value="RKD31925.1"/>
    <property type="molecule type" value="Genomic_DNA"/>
</dbReference>
<evidence type="ECO:0000313" key="8">
    <source>
        <dbReference type="EMBL" id="RKD31925.1"/>
    </source>
</evidence>
<comment type="subcellular location">
    <subcellularLocation>
        <location evidence="1">Cell membrane</location>
        <topology evidence="1">Multi-pass membrane protein</topology>
    </subcellularLocation>
</comment>
<accession>A0A419T397</accession>
<dbReference type="Pfam" id="PF03773">
    <property type="entry name" value="ArsP_1"/>
    <property type="match status" value="1"/>
</dbReference>
<keyword evidence="4 7" id="KW-0812">Transmembrane</keyword>
<feature type="transmembrane region" description="Helical" evidence="7">
    <location>
        <begin position="137"/>
        <end position="157"/>
    </location>
</feature>
<evidence type="ECO:0000256" key="2">
    <source>
        <dbReference type="ARBA" id="ARBA00006386"/>
    </source>
</evidence>
<feature type="transmembrane region" description="Helical" evidence="7">
    <location>
        <begin position="74"/>
        <end position="100"/>
    </location>
</feature>
<sequence length="158" mass="17032">MTTIILILIAVISLLWSFIKDKAKTKKTLKISTKLFKNTFSEVFFIMALVALFLAWIPQSVIKTLLGSSNEIFSILLGAAIGTITIIPAFVAFPLAGSLLKSGSNLVAIAAFLTTLTMVGFATMPIEIKYFGKKFTLIRNGISIIAAILIAFGMGVIL</sequence>
<keyword evidence="6 7" id="KW-0472">Membrane</keyword>
<dbReference type="GO" id="GO:0005886">
    <property type="term" value="C:plasma membrane"/>
    <property type="evidence" value="ECO:0007669"/>
    <property type="project" value="UniProtKB-SubCell"/>
</dbReference>
<evidence type="ECO:0000256" key="4">
    <source>
        <dbReference type="ARBA" id="ARBA00022692"/>
    </source>
</evidence>
<dbReference type="AlphaFoldDB" id="A0A419T397"/>
<name>A0A419T397_9FIRM</name>
<reference evidence="8 9" key="1">
    <citation type="submission" date="2016-08" db="EMBL/GenBank/DDBJ databases">
        <title>Novel Firmicutes and Novel Genomes.</title>
        <authorList>
            <person name="Poppleton D.I."/>
            <person name="Gribaldo S."/>
        </authorList>
    </citation>
    <scope>NUCLEOTIDE SEQUENCE [LARGE SCALE GENOMIC DNA]</scope>
    <source>
        <strain evidence="8 9">CTT3</strain>
    </source>
</reference>
<evidence type="ECO:0000256" key="5">
    <source>
        <dbReference type="ARBA" id="ARBA00022989"/>
    </source>
</evidence>
<evidence type="ECO:0000313" key="9">
    <source>
        <dbReference type="Proteomes" id="UP000284177"/>
    </source>
</evidence>